<dbReference type="GO" id="GO:0042956">
    <property type="term" value="P:maltodextrin transmembrane transport"/>
    <property type="evidence" value="ECO:0007669"/>
    <property type="project" value="TreeGrafter"/>
</dbReference>
<evidence type="ECO:0000256" key="2">
    <source>
        <dbReference type="ARBA" id="ARBA00022448"/>
    </source>
</evidence>
<comment type="caution">
    <text evidence="4">The sequence shown here is derived from an EMBL/GenBank/DDBJ whole genome shotgun (WGS) entry which is preliminary data.</text>
</comment>
<dbReference type="GO" id="GO:0055052">
    <property type="term" value="C:ATP-binding cassette (ABC) transporter complex, substrate-binding subunit-containing"/>
    <property type="evidence" value="ECO:0007669"/>
    <property type="project" value="TreeGrafter"/>
</dbReference>
<dbReference type="FunCoup" id="A0A3N1GWA2">
    <property type="interactions" value="31"/>
</dbReference>
<evidence type="ECO:0000313" key="5">
    <source>
        <dbReference type="Proteomes" id="UP000276232"/>
    </source>
</evidence>
<dbReference type="PANTHER" id="PTHR30061">
    <property type="entry name" value="MALTOSE-BINDING PERIPLASMIC PROTEIN"/>
    <property type="match status" value="1"/>
</dbReference>
<keyword evidence="5" id="KW-1185">Reference proteome</keyword>
<proteinExistence type="inferred from homology"/>
<dbReference type="Gene3D" id="3.40.190.10">
    <property type="entry name" value="Periplasmic binding protein-like II"/>
    <property type="match status" value="2"/>
</dbReference>
<evidence type="ECO:0000256" key="1">
    <source>
        <dbReference type="ARBA" id="ARBA00008520"/>
    </source>
</evidence>
<dbReference type="EMBL" id="RJKN01000006">
    <property type="protein sequence ID" value="ROP34540.1"/>
    <property type="molecule type" value="Genomic_DNA"/>
</dbReference>
<organism evidence="4 5">
    <name type="scientific">Pseudokineococcus lusitanus</name>
    <dbReference type="NCBI Taxonomy" id="763993"/>
    <lineage>
        <taxon>Bacteria</taxon>
        <taxon>Bacillati</taxon>
        <taxon>Actinomycetota</taxon>
        <taxon>Actinomycetes</taxon>
        <taxon>Kineosporiales</taxon>
        <taxon>Kineosporiaceae</taxon>
        <taxon>Pseudokineococcus</taxon>
    </lineage>
</organism>
<dbReference type="Proteomes" id="UP000276232">
    <property type="component" value="Unassembled WGS sequence"/>
</dbReference>
<dbReference type="InParanoid" id="A0A3N1GWA2"/>
<reference evidence="4 5" key="1">
    <citation type="journal article" date="2015" name="Stand. Genomic Sci.">
        <title>Genomic Encyclopedia of Bacterial and Archaeal Type Strains, Phase III: the genomes of soil and plant-associated and newly described type strains.</title>
        <authorList>
            <person name="Whitman W.B."/>
            <person name="Woyke T."/>
            <person name="Klenk H.P."/>
            <person name="Zhou Y."/>
            <person name="Lilburn T.G."/>
            <person name="Beck B.J."/>
            <person name="De Vos P."/>
            <person name="Vandamme P."/>
            <person name="Eisen J.A."/>
            <person name="Garrity G."/>
            <person name="Hugenholtz P."/>
            <person name="Kyrpides N.C."/>
        </authorList>
    </citation>
    <scope>NUCLEOTIDE SEQUENCE [LARGE SCALE GENOMIC DNA]</scope>
    <source>
        <strain evidence="4 5">CECT 7306</strain>
    </source>
</reference>
<dbReference type="PANTHER" id="PTHR30061:SF50">
    <property type="entry name" value="MALTOSE_MALTODEXTRIN-BINDING PERIPLASMIC PROTEIN"/>
    <property type="match status" value="1"/>
</dbReference>
<keyword evidence="3" id="KW-0732">Signal</keyword>
<evidence type="ECO:0000256" key="3">
    <source>
        <dbReference type="ARBA" id="ARBA00022729"/>
    </source>
</evidence>
<sequence>MALLTTGLAACGGGDDAGGDGGEVTSLVVQDTFVTDPGATFYGEQLDACGEELGITVDRQSVPGDSIISRVLQQASSQTLPDVLSIDNPDVQQLAAAGALAPLDDLGVSAEGYSEGVVAANSYEGSLYGLQPTTNTLALFYDPAALEAAGVEVPTTWDELRTASAALTEGSRYGLAFSAPPSYEGTWQFLPFMWSNGGDEADIATPEVAEALQLWTDIVEEGSASASVVSWGQEDVNDQFIAGNAAMMINGPWQFPVLAENPDVEYEVAPLPVPAAGEDVVAPLGGATWTVPETGDAARQQVAADLVSCLNEDERVVEDALTNSTVPTKAALGDQIAEADPRMQAFVDAVPTLRSRTGELGADWTDAATAIYTAVQTSLTGGAAPEQALEQAQGR</sequence>
<dbReference type="AlphaFoldDB" id="A0A3N1GWA2"/>
<comment type="similarity">
    <text evidence="1">Belongs to the bacterial solute-binding protein 1 family.</text>
</comment>
<evidence type="ECO:0000313" key="4">
    <source>
        <dbReference type="EMBL" id="ROP34540.1"/>
    </source>
</evidence>
<gene>
    <name evidence="4" type="ORF">EDC03_2354</name>
</gene>
<protein>
    <submittedName>
        <fullName evidence="4">Carbohydrate ABC transporter substrate-binding protein (CUT1 family)</fullName>
    </submittedName>
</protein>
<dbReference type="InterPro" id="IPR006059">
    <property type="entry name" value="SBP"/>
</dbReference>
<name>A0A3N1GWA2_9ACTN</name>
<keyword evidence="2" id="KW-0813">Transport</keyword>
<accession>A0A3N1GWA2</accession>
<dbReference type="GO" id="GO:0015768">
    <property type="term" value="P:maltose transport"/>
    <property type="evidence" value="ECO:0007669"/>
    <property type="project" value="TreeGrafter"/>
</dbReference>
<dbReference type="Pfam" id="PF13416">
    <property type="entry name" value="SBP_bac_8"/>
    <property type="match status" value="1"/>
</dbReference>
<dbReference type="GO" id="GO:1901982">
    <property type="term" value="F:maltose binding"/>
    <property type="evidence" value="ECO:0007669"/>
    <property type="project" value="TreeGrafter"/>
</dbReference>
<dbReference type="SUPFAM" id="SSF53850">
    <property type="entry name" value="Periplasmic binding protein-like II"/>
    <property type="match status" value="1"/>
</dbReference>